<dbReference type="EMBL" id="JAMKPW020000022">
    <property type="protein sequence ID" value="KAK8206494.1"/>
    <property type="molecule type" value="Genomic_DNA"/>
</dbReference>
<sequence length="246" mass="27652">MPSLLDLPPELRVTIYEELLSDTTYVNPRRKDKEACCPFHYLPPTISRVCRKMRQESLPAAVTLSLYDVRVDVVAQESNKGAGKVEFGWHCPLGGEQSGFCKPCKACRTGNENCPVGDVIIGGSPGDWVVNDVTRHVSSVTLKLISVSHGRHLGYLHVHETHVGATLPVWTRIISMDSLEMWPDAEAAKLKSWQAVMESWVTAERAKDTYAGITPQFLEALLAKFVDTVSPEWKWVRSNRIFWKLF</sequence>
<name>A0ACC3SF72_9PEZI</name>
<proteinExistence type="predicted"/>
<gene>
    <name evidence="1" type="ORF">M8818_004327</name>
</gene>
<comment type="caution">
    <text evidence="1">The sequence shown here is derived from an EMBL/GenBank/DDBJ whole genome shotgun (WGS) entry which is preliminary data.</text>
</comment>
<evidence type="ECO:0000313" key="2">
    <source>
        <dbReference type="Proteomes" id="UP001320706"/>
    </source>
</evidence>
<reference evidence="1" key="1">
    <citation type="submission" date="2024-02" db="EMBL/GenBank/DDBJ databases">
        <title>Metagenome Assembled Genome of Zalaria obscura JY119.</title>
        <authorList>
            <person name="Vighnesh L."/>
            <person name="Jagadeeshwari U."/>
            <person name="Venkata Ramana C."/>
            <person name="Sasikala C."/>
        </authorList>
    </citation>
    <scope>NUCLEOTIDE SEQUENCE</scope>
    <source>
        <strain evidence="1">JY119</strain>
    </source>
</reference>
<protein>
    <submittedName>
        <fullName evidence="1">Uncharacterized protein</fullName>
    </submittedName>
</protein>
<organism evidence="1 2">
    <name type="scientific">Zalaria obscura</name>
    <dbReference type="NCBI Taxonomy" id="2024903"/>
    <lineage>
        <taxon>Eukaryota</taxon>
        <taxon>Fungi</taxon>
        <taxon>Dikarya</taxon>
        <taxon>Ascomycota</taxon>
        <taxon>Pezizomycotina</taxon>
        <taxon>Dothideomycetes</taxon>
        <taxon>Dothideomycetidae</taxon>
        <taxon>Dothideales</taxon>
        <taxon>Zalariaceae</taxon>
        <taxon>Zalaria</taxon>
    </lineage>
</organism>
<evidence type="ECO:0000313" key="1">
    <source>
        <dbReference type="EMBL" id="KAK8206494.1"/>
    </source>
</evidence>
<accession>A0ACC3SF72</accession>
<dbReference type="Proteomes" id="UP001320706">
    <property type="component" value="Unassembled WGS sequence"/>
</dbReference>
<keyword evidence="2" id="KW-1185">Reference proteome</keyword>